<evidence type="ECO:0000313" key="2">
    <source>
        <dbReference type="WBParaSite" id="nRc.2.0.1.t01991-RA"/>
    </source>
</evidence>
<sequence length="71" mass="8187">MTTLEMKMDDQSKQIYDGKMTTNGRKTEMLNFDIARVTDANQDSSLPFVCDTFEETKPDVELVNDYTISLR</sequence>
<name>A0A915HK95_ROMCU</name>
<proteinExistence type="predicted"/>
<protein>
    <submittedName>
        <fullName evidence="2">Uncharacterized protein</fullName>
    </submittedName>
</protein>
<accession>A0A915HK95</accession>
<organism evidence="1 2">
    <name type="scientific">Romanomermis culicivorax</name>
    <name type="common">Nematode worm</name>
    <dbReference type="NCBI Taxonomy" id="13658"/>
    <lineage>
        <taxon>Eukaryota</taxon>
        <taxon>Metazoa</taxon>
        <taxon>Ecdysozoa</taxon>
        <taxon>Nematoda</taxon>
        <taxon>Enoplea</taxon>
        <taxon>Dorylaimia</taxon>
        <taxon>Mermithida</taxon>
        <taxon>Mermithoidea</taxon>
        <taxon>Mermithidae</taxon>
        <taxon>Romanomermis</taxon>
    </lineage>
</organism>
<keyword evidence="1" id="KW-1185">Reference proteome</keyword>
<dbReference type="WBParaSite" id="nRc.2.0.1.t01991-RA">
    <property type="protein sequence ID" value="nRc.2.0.1.t01991-RA"/>
    <property type="gene ID" value="nRc.2.0.1.g01991"/>
</dbReference>
<dbReference type="AlphaFoldDB" id="A0A915HK95"/>
<reference evidence="2" key="1">
    <citation type="submission" date="2022-11" db="UniProtKB">
        <authorList>
            <consortium name="WormBaseParasite"/>
        </authorList>
    </citation>
    <scope>IDENTIFICATION</scope>
</reference>
<evidence type="ECO:0000313" key="1">
    <source>
        <dbReference type="Proteomes" id="UP000887565"/>
    </source>
</evidence>
<dbReference type="Proteomes" id="UP000887565">
    <property type="component" value="Unplaced"/>
</dbReference>